<comment type="caution">
    <text evidence="18">The sequence shown here is derived from an EMBL/GenBank/DDBJ whole genome shotgun (WGS) entry which is preliminary data.</text>
</comment>
<dbReference type="InterPro" id="IPR018303">
    <property type="entry name" value="ATPase_P-typ_P_site"/>
</dbReference>
<feature type="binding site" evidence="16">
    <location>
        <position position="384"/>
    </location>
    <ligand>
        <name>ATP</name>
        <dbReference type="ChEBI" id="CHEBI:30616"/>
    </ligand>
</feature>
<evidence type="ECO:0000259" key="17">
    <source>
        <dbReference type="Pfam" id="PF00122"/>
    </source>
</evidence>
<keyword evidence="8 16" id="KW-0547">Nucleotide-binding</keyword>
<keyword evidence="15 16" id="KW-0472">Membrane</keyword>
<evidence type="ECO:0000256" key="5">
    <source>
        <dbReference type="ARBA" id="ARBA00022553"/>
    </source>
</evidence>
<dbReference type="Pfam" id="PF00122">
    <property type="entry name" value="E1-E2_ATPase"/>
    <property type="match status" value="1"/>
</dbReference>
<evidence type="ECO:0000256" key="2">
    <source>
        <dbReference type="ARBA" id="ARBA00022448"/>
    </source>
</evidence>
<protein>
    <recommendedName>
        <fullName evidence="16">Potassium-transporting ATPase ATP-binding subunit</fullName>
        <ecNumber evidence="16">7.2.2.6</ecNumber>
    </recommendedName>
    <alternativeName>
        <fullName evidence="16">ATP phosphohydrolase [potassium-transporting] B chain</fullName>
    </alternativeName>
    <alternativeName>
        <fullName evidence="16">Potassium-binding and translocating subunit B</fullName>
    </alternativeName>
    <alternativeName>
        <fullName evidence="16">Potassium-translocating ATPase B chain</fullName>
    </alternativeName>
</protein>
<evidence type="ECO:0000256" key="8">
    <source>
        <dbReference type="ARBA" id="ARBA00022741"/>
    </source>
</evidence>
<evidence type="ECO:0000256" key="4">
    <source>
        <dbReference type="ARBA" id="ARBA00022538"/>
    </source>
</evidence>
<keyword evidence="7 16" id="KW-0479">Metal-binding</keyword>
<dbReference type="SFLD" id="SFLDF00027">
    <property type="entry name" value="p-type_atpase"/>
    <property type="match status" value="1"/>
</dbReference>
<dbReference type="PANTHER" id="PTHR43743">
    <property type="entry name" value="POTASSIUM-TRANSPORTING ATPASE ATP-BINDING SUBUNIT"/>
    <property type="match status" value="1"/>
</dbReference>
<feature type="domain" description="P-type ATPase A" evidence="17">
    <location>
        <begin position="89"/>
        <end position="191"/>
    </location>
</feature>
<comment type="similarity">
    <text evidence="16">Belongs to the cation transport ATPase (P-type) (TC 3.A.3) family. Type IA subfamily.</text>
</comment>
<evidence type="ECO:0000256" key="13">
    <source>
        <dbReference type="ARBA" id="ARBA00022989"/>
    </source>
</evidence>
<feature type="transmembrane region" description="Helical" evidence="16">
    <location>
        <begin position="649"/>
        <end position="672"/>
    </location>
</feature>
<keyword evidence="11 16" id="KW-0630">Potassium</keyword>
<keyword evidence="2 16" id="KW-0813">Transport</keyword>
<gene>
    <name evidence="16" type="primary">kdpB</name>
    <name evidence="18" type="ORF">G352_12474</name>
</gene>
<dbReference type="PRINTS" id="PR00119">
    <property type="entry name" value="CATATPASE"/>
</dbReference>
<feature type="transmembrane region" description="Helical" evidence="16">
    <location>
        <begin position="609"/>
        <end position="629"/>
    </location>
</feature>
<feature type="binding site" evidence="16">
    <location>
        <position position="327"/>
    </location>
    <ligand>
        <name>ATP</name>
        <dbReference type="ChEBI" id="CHEBI:30616"/>
    </ligand>
</feature>
<feature type="transmembrane region" description="Helical" evidence="16">
    <location>
        <begin position="580"/>
        <end position="603"/>
    </location>
</feature>
<dbReference type="InterPro" id="IPR059000">
    <property type="entry name" value="ATPase_P-type_domA"/>
</dbReference>
<feature type="binding site" evidence="16">
    <location>
        <position position="331"/>
    </location>
    <ligand>
        <name>ATP</name>
        <dbReference type="ChEBI" id="CHEBI:30616"/>
    </ligand>
</feature>
<dbReference type="SUPFAM" id="SSF56784">
    <property type="entry name" value="HAD-like"/>
    <property type="match status" value="1"/>
</dbReference>
<dbReference type="FunFam" id="2.70.150.10:FF:000033">
    <property type="entry name" value="Potassium-transporting ATPase ATP-binding subunit"/>
    <property type="match status" value="1"/>
</dbReference>
<dbReference type="CDD" id="cd02078">
    <property type="entry name" value="P-type_ATPase_K"/>
    <property type="match status" value="1"/>
</dbReference>
<evidence type="ECO:0000256" key="11">
    <source>
        <dbReference type="ARBA" id="ARBA00022958"/>
    </source>
</evidence>
<evidence type="ECO:0000256" key="9">
    <source>
        <dbReference type="ARBA" id="ARBA00022840"/>
    </source>
</evidence>
<dbReference type="InterPro" id="IPR023214">
    <property type="entry name" value="HAD_sf"/>
</dbReference>
<name>M2XTT4_9NOCA</name>
<keyword evidence="3 16" id="KW-1003">Cell membrane</keyword>
<dbReference type="Pfam" id="PF00702">
    <property type="entry name" value="Hydrolase"/>
    <property type="match status" value="1"/>
</dbReference>
<dbReference type="GO" id="GO:0016887">
    <property type="term" value="F:ATP hydrolysis activity"/>
    <property type="evidence" value="ECO:0007669"/>
    <property type="project" value="InterPro"/>
</dbReference>
<evidence type="ECO:0000256" key="1">
    <source>
        <dbReference type="ARBA" id="ARBA00004651"/>
    </source>
</evidence>
<evidence type="ECO:0000256" key="7">
    <source>
        <dbReference type="ARBA" id="ARBA00022723"/>
    </source>
</evidence>
<feature type="transmembrane region" description="Helical" evidence="16">
    <location>
        <begin position="50"/>
        <end position="68"/>
    </location>
</feature>
<evidence type="ECO:0000256" key="16">
    <source>
        <dbReference type="HAMAP-Rule" id="MF_00285"/>
    </source>
</evidence>
<keyword evidence="13 16" id="KW-1133">Transmembrane helix</keyword>
<feature type="transmembrane region" description="Helical" evidence="16">
    <location>
        <begin position="26"/>
        <end position="44"/>
    </location>
</feature>
<dbReference type="SFLD" id="SFLDG00002">
    <property type="entry name" value="C1.7:_P-type_atpase_like"/>
    <property type="match status" value="1"/>
</dbReference>
<dbReference type="PANTHER" id="PTHR43743:SF1">
    <property type="entry name" value="POTASSIUM-TRANSPORTING ATPASE ATP-BINDING SUBUNIT"/>
    <property type="match status" value="1"/>
</dbReference>
<dbReference type="Gene3D" id="3.40.50.1000">
    <property type="entry name" value="HAD superfamily/HAD-like"/>
    <property type="match status" value="1"/>
</dbReference>
<feature type="active site" description="4-aspartylphosphate intermediate" evidence="16">
    <location>
        <position position="290"/>
    </location>
</feature>
<keyword evidence="12 16" id="KW-1278">Translocase</keyword>
<evidence type="ECO:0000256" key="10">
    <source>
        <dbReference type="ARBA" id="ARBA00022842"/>
    </source>
</evidence>
<dbReference type="AlphaFoldDB" id="M2XTT4"/>
<dbReference type="PATRIC" id="fig|1278076.4.peg.2587"/>
<feature type="binding site" evidence="16">
    <location>
        <begin position="361"/>
        <end position="368"/>
    </location>
    <ligand>
        <name>ATP</name>
        <dbReference type="ChEBI" id="CHEBI:30616"/>
    </ligand>
</feature>
<dbReference type="InterPro" id="IPR044492">
    <property type="entry name" value="P_typ_ATPase_HD_dom"/>
</dbReference>
<evidence type="ECO:0000256" key="14">
    <source>
        <dbReference type="ARBA" id="ARBA00023065"/>
    </source>
</evidence>
<dbReference type="EMBL" id="AOEX01000037">
    <property type="protein sequence ID" value="EME64396.1"/>
    <property type="molecule type" value="Genomic_DNA"/>
</dbReference>
<dbReference type="GO" id="GO:0008556">
    <property type="term" value="F:P-type potassium transmembrane transporter activity"/>
    <property type="evidence" value="ECO:0007669"/>
    <property type="project" value="UniProtKB-UniRule"/>
</dbReference>
<dbReference type="GO" id="GO:0005524">
    <property type="term" value="F:ATP binding"/>
    <property type="evidence" value="ECO:0007669"/>
    <property type="project" value="UniProtKB-UniRule"/>
</dbReference>
<comment type="function">
    <text evidence="16">Part of the high-affinity ATP-driven potassium transport (or Kdp) system, which catalyzes the hydrolysis of ATP coupled with the electrogenic transport of potassium into the cytoplasm. This subunit is responsible for energy coupling to the transport system and for the release of the potassium ions to the cytoplasm.</text>
</comment>
<dbReference type="EC" id="7.2.2.6" evidence="16"/>
<keyword evidence="9 16" id="KW-0067">ATP-binding</keyword>
<keyword evidence="10 16" id="KW-0460">Magnesium</keyword>
<feature type="transmembrane region" description="Helical" evidence="16">
    <location>
        <begin position="238"/>
        <end position="260"/>
    </location>
</feature>
<dbReference type="InterPro" id="IPR001757">
    <property type="entry name" value="P_typ_ATPase"/>
</dbReference>
<dbReference type="Proteomes" id="UP000011731">
    <property type="component" value="Unassembled WGS sequence"/>
</dbReference>
<keyword evidence="14 16" id="KW-0406">Ion transport</keyword>
<evidence type="ECO:0000313" key="19">
    <source>
        <dbReference type="Proteomes" id="UP000011731"/>
    </source>
</evidence>
<sequence>MFDSRQLVTSLPGAVRKLDPRHVARNPVMFVVLVGSMVATVAAVAEPTLFAWSVAAWLWFTVLFANLAESVAEGRGKAQAASLRKVKQDTTARRLTGPAVEESVSATELHVGDLVVVEAGETVPGDGDVIEGIATVDESAITGESAPVIRESGGDRCAVTGGTTVLSDRIVVRITAPPGQTFVDRMIALVEGAARQKTPNEIALNILLAALTIVFLLAVVAIAPMSAYAGVEQGPVELIALLVCLIPTTIGALLSAIGIAGMDRLVQRNVLAMSGRAVEAAGDIDTLLLDKTGTITYGNRRATALHPAPGVTDAEMASAARMSSLSDGTPEGRSIVELCAERYHLDPSPSDAERSAEFVAFTAHTRMSGLDTVADADAPVRIRKGAADAVSRWVAEQGGQTPDAVSAVVDDIARVGGTPLMVARCDARGASVVGVVELSDVVKPGMAQRFAQLRAMGIRTVMITGDNPLTARAIAAEAGVDDYLAEATPEDKLALIRSEQQGGRLVAMTGDGTNDAPALAQADVGVAMNTGTSAAKEAGNMVDLDSDPTKLIEVVEIGKQLLITRGALTTFSLANDLAKYFAILPALFSGIYPQLAGLNIMGLATPQSAILSAVIFNALVIVALIPLALKGVRYRPANASSLLGRNLLVYGLGGVITPFVGIWLIDLVIRLVPGMG</sequence>
<comment type="catalytic activity">
    <reaction evidence="16">
        <text>K(+)(out) + ATP + H2O = K(+)(in) + ADP + phosphate + H(+)</text>
        <dbReference type="Rhea" id="RHEA:16777"/>
        <dbReference type="ChEBI" id="CHEBI:15377"/>
        <dbReference type="ChEBI" id="CHEBI:15378"/>
        <dbReference type="ChEBI" id="CHEBI:29103"/>
        <dbReference type="ChEBI" id="CHEBI:30616"/>
        <dbReference type="ChEBI" id="CHEBI:43474"/>
        <dbReference type="ChEBI" id="CHEBI:456216"/>
        <dbReference type="EC" id="7.2.2.6"/>
    </reaction>
</comment>
<dbReference type="NCBIfam" id="TIGR01494">
    <property type="entry name" value="ATPase_P-type"/>
    <property type="match status" value="2"/>
</dbReference>
<dbReference type="InterPro" id="IPR036412">
    <property type="entry name" value="HAD-like_sf"/>
</dbReference>
<evidence type="ECO:0000256" key="6">
    <source>
        <dbReference type="ARBA" id="ARBA00022692"/>
    </source>
</evidence>
<feature type="binding site" evidence="16">
    <location>
        <position position="511"/>
    </location>
    <ligand>
        <name>Mg(2+)</name>
        <dbReference type="ChEBI" id="CHEBI:18420"/>
    </ligand>
</feature>
<dbReference type="Gene3D" id="2.70.150.10">
    <property type="entry name" value="Calcium-transporting ATPase, cytoplasmic transduction domain A"/>
    <property type="match status" value="1"/>
</dbReference>
<reference evidence="18 19" key="1">
    <citation type="journal article" date="2013" name="Genome Announc.">
        <title>Draft Genome Sequence of Rhodococcus ruber Strain BKS 20-38.</title>
        <authorList>
            <person name="Bala M."/>
            <person name="Kumar S."/>
            <person name="Raghava G.P."/>
            <person name="Mayilraj S."/>
        </authorList>
    </citation>
    <scope>NUCLEOTIDE SEQUENCE [LARGE SCALE GENOMIC DNA]</scope>
    <source>
        <strain evidence="18 19">BKS 20-38</strain>
    </source>
</reference>
<proteinExistence type="inferred from homology"/>
<dbReference type="GO" id="GO:0000287">
    <property type="term" value="F:magnesium ion binding"/>
    <property type="evidence" value="ECO:0007669"/>
    <property type="project" value="UniProtKB-UniRule"/>
</dbReference>
<evidence type="ECO:0000256" key="3">
    <source>
        <dbReference type="ARBA" id="ARBA00022475"/>
    </source>
</evidence>
<dbReference type="InterPro" id="IPR023298">
    <property type="entry name" value="ATPase_P-typ_TM_dom_sf"/>
</dbReference>
<dbReference type="InterPro" id="IPR006391">
    <property type="entry name" value="P-type_ATPase_bsu_IA"/>
</dbReference>
<keyword evidence="4 16" id="KW-0633">Potassium transport</keyword>
<dbReference type="PROSITE" id="PS00154">
    <property type="entry name" value="ATPASE_E1_E2"/>
    <property type="match status" value="1"/>
</dbReference>
<dbReference type="GO" id="GO:0005886">
    <property type="term" value="C:plasma membrane"/>
    <property type="evidence" value="ECO:0007669"/>
    <property type="project" value="UniProtKB-SubCell"/>
</dbReference>
<accession>M2XTT4</accession>
<dbReference type="NCBIfam" id="TIGR01497">
    <property type="entry name" value="kdpB"/>
    <property type="match status" value="1"/>
</dbReference>
<evidence type="ECO:0000256" key="12">
    <source>
        <dbReference type="ARBA" id="ARBA00022967"/>
    </source>
</evidence>
<evidence type="ECO:0000256" key="15">
    <source>
        <dbReference type="ARBA" id="ARBA00023136"/>
    </source>
</evidence>
<dbReference type="Gene3D" id="3.40.1110.10">
    <property type="entry name" value="Calcium-transporting ATPase, cytoplasmic domain N"/>
    <property type="match status" value="1"/>
</dbReference>
<dbReference type="SUPFAM" id="SSF81653">
    <property type="entry name" value="Calcium ATPase, transduction domain A"/>
    <property type="match status" value="1"/>
</dbReference>
<keyword evidence="6 16" id="KW-0812">Transmembrane</keyword>
<feature type="binding site" evidence="16">
    <location>
        <position position="515"/>
    </location>
    <ligand>
        <name>Mg(2+)</name>
        <dbReference type="ChEBI" id="CHEBI:18420"/>
    </ligand>
</feature>
<keyword evidence="5 16" id="KW-0597">Phosphoprotein</keyword>
<dbReference type="InterPro" id="IPR023299">
    <property type="entry name" value="ATPase_P-typ_cyto_dom_N"/>
</dbReference>
<feature type="transmembrane region" description="Helical" evidence="16">
    <location>
        <begin position="202"/>
        <end position="226"/>
    </location>
</feature>
<organism evidence="18 19">
    <name type="scientific">Rhodococcus ruber BKS 20-38</name>
    <dbReference type="NCBI Taxonomy" id="1278076"/>
    <lineage>
        <taxon>Bacteria</taxon>
        <taxon>Bacillati</taxon>
        <taxon>Actinomycetota</taxon>
        <taxon>Actinomycetes</taxon>
        <taxon>Mycobacteriales</taxon>
        <taxon>Nocardiaceae</taxon>
        <taxon>Rhodococcus</taxon>
    </lineage>
</organism>
<dbReference type="SFLD" id="SFLDS00003">
    <property type="entry name" value="Haloacid_Dehalogenase"/>
    <property type="match status" value="1"/>
</dbReference>
<dbReference type="HAMAP" id="MF_00285">
    <property type="entry name" value="KdpB"/>
    <property type="match status" value="1"/>
</dbReference>
<comment type="subcellular location">
    <subcellularLocation>
        <location evidence="1 16">Cell membrane</location>
        <topology evidence="1 16">Multi-pass membrane protein</topology>
    </subcellularLocation>
</comment>
<keyword evidence="19" id="KW-1185">Reference proteome</keyword>
<dbReference type="SUPFAM" id="SSF81665">
    <property type="entry name" value="Calcium ATPase, transmembrane domain M"/>
    <property type="match status" value="1"/>
</dbReference>
<comment type="subunit">
    <text evidence="16">The system is composed of three essential subunits: KdpA, KdpB and KdpC.</text>
</comment>
<dbReference type="InterPro" id="IPR008250">
    <property type="entry name" value="ATPase_P-typ_transduc_dom_A_sf"/>
</dbReference>
<evidence type="ECO:0000313" key="18">
    <source>
        <dbReference type="EMBL" id="EME64396.1"/>
    </source>
</evidence>